<dbReference type="SUPFAM" id="SSF48452">
    <property type="entry name" value="TPR-like"/>
    <property type="match status" value="1"/>
</dbReference>
<evidence type="ECO:0000313" key="2">
    <source>
        <dbReference type="Proteomes" id="UP000035068"/>
    </source>
</evidence>
<dbReference type="RefSeq" id="WP_040095468.1">
    <property type="nucleotide sequence ID" value="NZ_JWJD01000001.1"/>
</dbReference>
<accession>A0A0C2EFQ3</accession>
<proteinExistence type="predicted"/>
<keyword evidence="2" id="KW-1185">Reference proteome</keyword>
<protein>
    <recommendedName>
        <fullName evidence="3">Tetratricopeptide repeat protein</fullName>
    </recommendedName>
</protein>
<sequence length="423" mass="45832">MVFSRLFGRKNPLVQMRRALQDNRWADVLQIGEGIDREALPEADRHEFETLLGRAGDHLAQLNLEEGEGCLRAGENLKAREHLELALTQVRNAPLRQKIATALSTFSTAGEAPVATASATAAHCASGGCAGSGAVSAAAADPQVLDESSRFELILASYPPELAQRYLAVSEPFRQAFLATHEGRDREALDLYSQIPEAEQDDLFFFERGCLAARSGDAAAARRDLGRALELNPAHVQALEALVTLELSDNQLEQARTHALRALESGTAPAFCLSRLAIICTRQGDLDQALAFARQALQGGGRPDPEIVLLTSSLLEKRGELAEAEQLLSTLGGGGCKGGASAYLAEFWLRHGRHLDKALDAFNQAARQEPANPRWQLRIGETYLARGWKKDGLALVEKIINHPDLPSELRAAAEKLVSTPEKS</sequence>
<dbReference type="EMBL" id="JWJD01000001">
    <property type="protein sequence ID" value="KIH77453.1"/>
    <property type="molecule type" value="Genomic_DNA"/>
</dbReference>
<dbReference type="AlphaFoldDB" id="A0A0C2EFQ3"/>
<gene>
    <name evidence="1" type="ORF">GFER_01615</name>
</gene>
<reference evidence="1 2" key="1">
    <citation type="submission" date="2014-12" db="EMBL/GenBank/DDBJ databases">
        <title>Genomes of Geoalkalibacter ferrihydriticus and Geoalkalibacter subterraneus, two haloalkaliphilic metal-reducing members of the Geobacteraceae.</title>
        <authorList>
            <person name="Badalamenti J.P."/>
            <person name="Torres C.I."/>
            <person name="Krajmalnik-Brown R."/>
            <person name="Bond D.R."/>
        </authorList>
    </citation>
    <scope>NUCLEOTIDE SEQUENCE [LARGE SCALE GENOMIC DNA]</scope>
    <source>
        <strain evidence="1 2">DSM 17813</strain>
    </source>
</reference>
<name>A0A0C2EFQ3_9BACT</name>
<comment type="caution">
    <text evidence="1">The sequence shown here is derived from an EMBL/GenBank/DDBJ whole genome shotgun (WGS) entry which is preliminary data.</text>
</comment>
<organism evidence="1 2">
    <name type="scientific">Geoalkalibacter ferrihydriticus DSM 17813</name>
    <dbReference type="NCBI Taxonomy" id="1121915"/>
    <lineage>
        <taxon>Bacteria</taxon>
        <taxon>Pseudomonadati</taxon>
        <taxon>Thermodesulfobacteriota</taxon>
        <taxon>Desulfuromonadia</taxon>
        <taxon>Desulfuromonadales</taxon>
        <taxon>Geoalkalibacteraceae</taxon>
        <taxon>Geoalkalibacter</taxon>
    </lineage>
</organism>
<dbReference type="Gene3D" id="1.25.40.10">
    <property type="entry name" value="Tetratricopeptide repeat domain"/>
    <property type="match status" value="2"/>
</dbReference>
<dbReference type="Pfam" id="PF13432">
    <property type="entry name" value="TPR_16"/>
    <property type="match status" value="2"/>
</dbReference>
<dbReference type="Proteomes" id="UP000035068">
    <property type="component" value="Unassembled WGS sequence"/>
</dbReference>
<evidence type="ECO:0008006" key="3">
    <source>
        <dbReference type="Google" id="ProtNLM"/>
    </source>
</evidence>
<evidence type="ECO:0000313" key="1">
    <source>
        <dbReference type="EMBL" id="KIH77453.1"/>
    </source>
</evidence>
<dbReference type="InterPro" id="IPR011990">
    <property type="entry name" value="TPR-like_helical_dom_sf"/>
</dbReference>